<protein>
    <recommendedName>
        <fullName evidence="3">Nuclear pore protein</fullName>
    </recommendedName>
</protein>
<dbReference type="InterPro" id="IPR011333">
    <property type="entry name" value="SKP1/BTB/POZ_sf"/>
</dbReference>
<dbReference type="OrthoDB" id="5275938at2759"/>
<dbReference type="Gene3D" id="3.30.710.10">
    <property type="entry name" value="Potassium Channel Kv1.1, Chain A"/>
    <property type="match status" value="1"/>
</dbReference>
<evidence type="ECO:0000313" key="1">
    <source>
        <dbReference type="EMBL" id="KAI1855731.1"/>
    </source>
</evidence>
<accession>A0A9P9WB27</accession>
<evidence type="ECO:0008006" key="3">
    <source>
        <dbReference type="Google" id="ProtNLM"/>
    </source>
</evidence>
<keyword evidence="2" id="KW-1185">Reference proteome</keyword>
<dbReference type="AlphaFoldDB" id="A0A9P9WB27"/>
<comment type="caution">
    <text evidence="1">The sequence shown here is derived from an EMBL/GenBank/DDBJ whole genome shotgun (WGS) entry which is preliminary data.</text>
</comment>
<name>A0A9P9WB27_9PEZI</name>
<sequence>MAEDSGDTSNEDTSDTPSFIVLGGRSLTSASTPESGIFVPAMSEEMDMDGDLLLQVGTPIGGPDPNYVATAVFRVCSRTLSRASPAWKRMLYGGFKESSGRRESREWKVDLPADDPASLALLLNIMHGRFDKVPLSLSEEELYEVSVLSDKYNLAHFLRPWAPGWAKYAFTALKTQKDGQDADPFESWRVEALLWAAWEMGDDAAFRTAARKLALRASVNAEGELVDGDLQTDGISPLFESQMEPPSMAEKIKFTRARMLTALKDIYGKFWDGLMADQRGAPICCVSHRDHERALCHSTLLGSMLRSLNSNGLLPFPSAEDFSGNVSALLKTFKNVALLSLPQHRSSCGLASTWQWAIDNAIKDIVVELDDSQVRHLQAQRKKTGL</sequence>
<reference evidence="1" key="1">
    <citation type="submission" date="2021-03" db="EMBL/GenBank/DDBJ databases">
        <title>Revisited historic fungal species revealed as producer of novel bioactive compounds through whole genome sequencing and comparative genomics.</title>
        <authorList>
            <person name="Vignolle G.A."/>
            <person name="Hochenegger N."/>
            <person name="Mach R.L."/>
            <person name="Mach-Aigner A.R."/>
            <person name="Javad Rahimi M."/>
            <person name="Salim K.A."/>
            <person name="Chan C.M."/>
            <person name="Lim L.B.L."/>
            <person name="Cai F."/>
            <person name="Druzhinina I.S."/>
            <person name="U'Ren J.M."/>
            <person name="Derntl C."/>
        </authorList>
    </citation>
    <scope>NUCLEOTIDE SEQUENCE</scope>
    <source>
        <strain evidence="1">TUCIM 5799</strain>
    </source>
</reference>
<evidence type="ECO:0000313" key="2">
    <source>
        <dbReference type="Proteomes" id="UP000829685"/>
    </source>
</evidence>
<proteinExistence type="predicted"/>
<dbReference type="EMBL" id="JAFIMR010000050">
    <property type="protein sequence ID" value="KAI1855731.1"/>
    <property type="molecule type" value="Genomic_DNA"/>
</dbReference>
<gene>
    <name evidence="1" type="ORF">JX265_012176</name>
</gene>
<dbReference type="Proteomes" id="UP000829685">
    <property type="component" value="Unassembled WGS sequence"/>
</dbReference>
<organism evidence="1 2">
    <name type="scientific">Neoarthrinium moseri</name>
    <dbReference type="NCBI Taxonomy" id="1658444"/>
    <lineage>
        <taxon>Eukaryota</taxon>
        <taxon>Fungi</taxon>
        <taxon>Dikarya</taxon>
        <taxon>Ascomycota</taxon>
        <taxon>Pezizomycotina</taxon>
        <taxon>Sordariomycetes</taxon>
        <taxon>Xylariomycetidae</taxon>
        <taxon>Amphisphaeriales</taxon>
        <taxon>Apiosporaceae</taxon>
        <taxon>Neoarthrinium</taxon>
    </lineage>
</organism>